<reference evidence="16 17" key="2">
    <citation type="journal article" date="2014" name="Curr. Biol.">
        <title>Symbiont-Supplemented Maternal Investment Underpinning Host's Ecological Adaptation.</title>
        <authorList>
            <person name="Kaiwa N."/>
            <person name="Hosokawa T."/>
            <person name="Nikoh N."/>
            <person name="Tanahashi M."/>
            <person name="Moriyama M."/>
            <person name="Meng X.Y."/>
            <person name="Maeda T."/>
            <person name="Yamaguchi K."/>
            <person name="Shigenobu S."/>
            <person name="Ito M."/>
            <person name="Fukatsu T."/>
        </authorList>
    </citation>
    <scope>NUCLEOTIDE SEQUENCE [LARGE SCALE GENOMIC DNA]</scope>
    <source>
        <strain evidence="16 17">UwTKB</strain>
    </source>
</reference>
<name>A0A090AQJ1_9ENTR</name>
<evidence type="ECO:0000313" key="16">
    <source>
        <dbReference type="EMBL" id="BAP58612.1"/>
    </source>
</evidence>
<dbReference type="AlphaFoldDB" id="A0A090AQJ1"/>
<keyword evidence="17" id="KW-1185">Reference proteome</keyword>
<dbReference type="GO" id="GO:0009236">
    <property type="term" value="P:cobalamin biosynthetic process"/>
    <property type="evidence" value="ECO:0007669"/>
    <property type="project" value="UniProtKB-KW"/>
</dbReference>
<evidence type="ECO:0000256" key="5">
    <source>
        <dbReference type="ARBA" id="ARBA00022603"/>
    </source>
</evidence>
<dbReference type="InterPro" id="IPR035996">
    <property type="entry name" value="4pyrrol_Methylase_sf"/>
</dbReference>
<evidence type="ECO:0000256" key="12">
    <source>
        <dbReference type="ARBA" id="ARBA00025705"/>
    </source>
</evidence>
<dbReference type="PROSITE" id="PS00840">
    <property type="entry name" value="SUMT_2"/>
    <property type="match status" value="1"/>
</dbReference>
<evidence type="ECO:0000256" key="7">
    <source>
        <dbReference type="ARBA" id="ARBA00022691"/>
    </source>
</evidence>
<evidence type="ECO:0000256" key="14">
    <source>
        <dbReference type="RuleBase" id="RU003960"/>
    </source>
</evidence>
<feature type="domain" description="Tetrapyrrole methylase" evidence="15">
    <location>
        <begin position="19"/>
        <end position="228"/>
    </location>
</feature>
<dbReference type="KEGG" id="sbw:TGUWTKB_3850"/>
<comment type="pathway">
    <text evidence="12">Porphyrin-containing compound metabolism; siroheme biosynthesis; precorrin-2 from uroporphyrinogen III: step 1/1.</text>
</comment>
<dbReference type="Pfam" id="PF00590">
    <property type="entry name" value="TP_methylase"/>
    <property type="match status" value="1"/>
</dbReference>
<dbReference type="EC" id="2.1.1.107" evidence="2"/>
<comment type="similarity">
    <text evidence="1 14">Belongs to the precorrin methyltransferase family.</text>
</comment>
<sequence length="270" mass="30362">MCFFLKKKNIKKKIKKGCVWLVGAGPGDAELLTLKALKILKKSDVILFDNLISSEILKKISKKTICINVGKKFNYHEFKQNNIYNIIKHFVLKGYVVVRLKGGDPFIFGRGGEEIENLNKIGISCKIIPGITAAIGCAASIGIPLTHRELGQSVCFISGYNKSGQPNLKNYIYAKQNQTLIFYMCMHWIKSISIQLKTYGMCLDTPIAIIENGTRINQKVIITNLKRLIKTIEKEKPKSPTLLIVGEVVNIYKNFVSNTKKNDISCSFKK</sequence>
<dbReference type="HOGENOM" id="CLU_011276_7_0_6"/>
<dbReference type="CDD" id="cd11642">
    <property type="entry name" value="SUMT"/>
    <property type="match status" value="1"/>
</dbReference>
<dbReference type="PROSITE" id="PS00839">
    <property type="entry name" value="SUMT_1"/>
    <property type="match status" value="1"/>
</dbReference>
<keyword evidence="3" id="KW-0597">Phosphoprotein</keyword>
<evidence type="ECO:0000256" key="10">
    <source>
        <dbReference type="ARBA" id="ARBA00023244"/>
    </source>
</evidence>
<dbReference type="Proteomes" id="UP000031627">
    <property type="component" value="Chromosome"/>
</dbReference>
<dbReference type="GO" id="GO:0016491">
    <property type="term" value="F:oxidoreductase activity"/>
    <property type="evidence" value="ECO:0007669"/>
    <property type="project" value="UniProtKB-KW"/>
</dbReference>
<dbReference type="InterPro" id="IPR006366">
    <property type="entry name" value="CobA/CysG_C"/>
</dbReference>
<reference evidence="17" key="1">
    <citation type="submission" date="2013-11" db="EMBL/GenBank/DDBJ databases">
        <title>Symbiont-containing voluminous jelly as an extraordinary maternal gift for overwintering insect nymphs.</title>
        <authorList>
            <person name="Kaiwa N."/>
            <person name="Hosokawa T."/>
            <person name="Nikoh N."/>
            <person name="Meng X.Y."/>
            <person name="Tanahashi M."/>
            <person name="Moriyama M."/>
            <person name="Maeda T."/>
            <person name="Yamaguchi K."/>
            <person name="Shigenobu S."/>
            <person name="Ito M."/>
            <person name="Fukatsu T."/>
        </authorList>
    </citation>
    <scope>NUCLEOTIDE SEQUENCE [LARGE SCALE GENOMIC DNA]</scope>
    <source>
        <strain evidence="17">UwTKB</strain>
    </source>
</reference>
<keyword evidence="5 14" id="KW-0489">Methyltransferase</keyword>
<dbReference type="Gene3D" id="3.40.1010.10">
    <property type="entry name" value="Cobalt-precorrin-4 Transmethylase, Domain 1"/>
    <property type="match status" value="1"/>
</dbReference>
<evidence type="ECO:0000256" key="13">
    <source>
        <dbReference type="ARBA" id="ARBA00060548"/>
    </source>
</evidence>
<dbReference type="STRING" id="1410383.TGUWTKB_3850"/>
<organism evidence="16 17">
    <name type="scientific">Candidatus Tachikawaea gelatinosa</name>
    <dbReference type="NCBI Taxonomy" id="1410383"/>
    <lineage>
        <taxon>Bacteria</taxon>
        <taxon>Pseudomonadati</taxon>
        <taxon>Pseudomonadota</taxon>
        <taxon>Gammaproteobacteria</taxon>
        <taxon>Enterobacterales</taxon>
        <taxon>Enterobacteriaceae</taxon>
        <taxon>Candidatus Tachikawaea</taxon>
    </lineage>
</organism>
<dbReference type="GO" id="GO:0004851">
    <property type="term" value="F:uroporphyrin-III C-methyltransferase activity"/>
    <property type="evidence" value="ECO:0007669"/>
    <property type="project" value="UniProtKB-EC"/>
</dbReference>
<keyword evidence="8" id="KW-0560">Oxidoreductase</keyword>
<dbReference type="InterPro" id="IPR000878">
    <property type="entry name" value="4pyrrol_Mease"/>
</dbReference>
<evidence type="ECO:0000256" key="1">
    <source>
        <dbReference type="ARBA" id="ARBA00005879"/>
    </source>
</evidence>
<dbReference type="PANTHER" id="PTHR45790:SF1">
    <property type="entry name" value="SIROHEME SYNTHASE"/>
    <property type="match status" value="1"/>
</dbReference>
<proteinExistence type="inferred from homology"/>
<dbReference type="PANTHER" id="PTHR45790">
    <property type="entry name" value="SIROHEME SYNTHASE-RELATED"/>
    <property type="match status" value="1"/>
</dbReference>
<dbReference type="InterPro" id="IPR014777">
    <property type="entry name" value="4pyrrole_Mease_sub1"/>
</dbReference>
<keyword evidence="4" id="KW-0169">Cobalamin biosynthesis</keyword>
<evidence type="ECO:0000256" key="2">
    <source>
        <dbReference type="ARBA" id="ARBA00012162"/>
    </source>
</evidence>
<evidence type="ECO:0000256" key="4">
    <source>
        <dbReference type="ARBA" id="ARBA00022573"/>
    </source>
</evidence>
<evidence type="ECO:0000259" key="15">
    <source>
        <dbReference type="Pfam" id="PF00590"/>
    </source>
</evidence>
<dbReference type="FunFam" id="3.40.1010.10:FF:000001">
    <property type="entry name" value="Siroheme synthase"/>
    <property type="match status" value="1"/>
</dbReference>
<dbReference type="FunFam" id="3.30.950.10:FF:000001">
    <property type="entry name" value="Siroheme synthase"/>
    <property type="match status" value="1"/>
</dbReference>
<dbReference type="NCBIfam" id="NF004790">
    <property type="entry name" value="PRK06136.1"/>
    <property type="match status" value="1"/>
</dbReference>
<gene>
    <name evidence="16" type="primary">cysG</name>
    <name evidence="16" type="ORF">TGUWTKB_3850</name>
</gene>
<accession>A0A090AQJ1</accession>
<dbReference type="GO" id="GO:0019354">
    <property type="term" value="P:siroheme biosynthetic process"/>
    <property type="evidence" value="ECO:0007669"/>
    <property type="project" value="UniProtKB-UniPathway"/>
</dbReference>
<dbReference type="GO" id="GO:0032259">
    <property type="term" value="P:methylation"/>
    <property type="evidence" value="ECO:0007669"/>
    <property type="project" value="UniProtKB-KW"/>
</dbReference>
<evidence type="ECO:0000256" key="3">
    <source>
        <dbReference type="ARBA" id="ARBA00022553"/>
    </source>
</evidence>
<evidence type="ECO:0000256" key="9">
    <source>
        <dbReference type="ARBA" id="ARBA00023239"/>
    </source>
</evidence>
<evidence type="ECO:0000313" key="17">
    <source>
        <dbReference type="Proteomes" id="UP000031627"/>
    </source>
</evidence>
<dbReference type="InterPro" id="IPR050161">
    <property type="entry name" value="Siro_Cobalamin_biosynth"/>
</dbReference>
<dbReference type="SUPFAM" id="SSF53790">
    <property type="entry name" value="Tetrapyrrole methylase"/>
    <property type="match status" value="1"/>
</dbReference>
<dbReference type="EMBL" id="AP014521">
    <property type="protein sequence ID" value="BAP58612.1"/>
    <property type="molecule type" value="Genomic_DNA"/>
</dbReference>
<keyword evidence="10" id="KW-0627">Porphyrin biosynthesis</keyword>
<evidence type="ECO:0000256" key="6">
    <source>
        <dbReference type="ARBA" id="ARBA00022679"/>
    </source>
</evidence>
<dbReference type="InterPro" id="IPR014776">
    <property type="entry name" value="4pyrrole_Mease_sub2"/>
</dbReference>
<dbReference type="OrthoDB" id="9815856at2"/>
<dbReference type="Gene3D" id="3.30.950.10">
    <property type="entry name" value="Methyltransferase, Cobalt-precorrin-4 Transmethylase, Domain 2"/>
    <property type="match status" value="1"/>
</dbReference>
<evidence type="ECO:0000256" key="8">
    <source>
        <dbReference type="ARBA" id="ARBA00023002"/>
    </source>
</evidence>
<dbReference type="RefSeq" id="WP_052459551.1">
    <property type="nucleotide sequence ID" value="NZ_AP014521.1"/>
</dbReference>
<keyword evidence="6 14" id="KW-0808">Transferase</keyword>
<keyword evidence="9" id="KW-0456">Lyase</keyword>
<dbReference type="GO" id="GO:0016829">
    <property type="term" value="F:lyase activity"/>
    <property type="evidence" value="ECO:0007669"/>
    <property type="project" value="UniProtKB-KW"/>
</dbReference>
<evidence type="ECO:0000256" key="11">
    <source>
        <dbReference type="ARBA" id="ARBA00023268"/>
    </source>
</evidence>
<keyword evidence="11" id="KW-0511">Multifunctional enzyme</keyword>
<protein>
    <recommendedName>
        <fullName evidence="2">uroporphyrinogen-III C-methyltransferase</fullName>
        <ecNumber evidence="2">2.1.1.107</ecNumber>
    </recommendedName>
</protein>
<dbReference type="NCBIfam" id="TIGR01469">
    <property type="entry name" value="cobA_cysG_Cterm"/>
    <property type="match status" value="1"/>
</dbReference>
<keyword evidence="7" id="KW-0949">S-adenosyl-L-methionine</keyword>
<dbReference type="UniPathway" id="UPA00262">
    <property type="reaction ID" value="UER00211"/>
</dbReference>
<dbReference type="InterPro" id="IPR003043">
    <property type="entry name" value="Uropor_MeTrfase_CS"/>
</dbReference>
<comment type="pathway">
    <text evidence="13">Cofactor biosynthesis; adenosylcobalamin biosynthesis; precorrin-2 from uroporphyrinogen III: step 1/1.</text>
</comment>